<dbReference type="Pfam" id="PF22580">
    <property type="entry name" value="KYNU_C"/>
    <property type="match status" value="1"/>
</dbReference>
<evidence type="ECO:0000256" key="3">
    <source>
        <dbReference type="ARBA" id="ARBA00022898"/>
    </source>
</evidence>
<protein>
    <submittedName>
        <fullName evidence="4">Kynureninase</fullName>
        <ecNumber evidence="4">3.7.1.3</ecNumber>
    </submittedName>
</protein>
<sequence>MTPASREEASALDDKDPLARYKAQFDLPDGVIYLDGNSLGPPPKAALVRLQSAGETEWRGGLIKSWNEAGWIDLPKACGAKIARLIGAREDEVIVADSVSINIFKLTAALCAKAPGAIAYHTDEFPTDGYILQGLSNLTGAPLMRLAVGAGHDALHSDISVLVKSVVHYKTASIADIAAWETAAAQANVAIVWDLSHATGVLKMNMPAAGARYGVGCGYKYLNGGPGAPAFIYVERQAAATLNQPLSGWMGHAAPFDFAPDYAPAPGVERFACGTPPILSLSALDAALDIFADIDIAALEAKAKMLGDLFLARCAALNLESISPPPSKRRGGHVSVRFEHGYEVVQALIAQGVIGDFRQPDLMRFGFSPLFLGYRDVWDAASLLANILETEEWRAAKYSARRKVT</sequence>
<dbReference type="SUPFAM" id="SSF53383">
    <property type="entry name" value="PLP-dependent transferases"/>
    <property type="match status" value="1"/>
</dbReference>
<reference evidence="4" key="1">
    <citation type="submission" date="2018-06" db="EMBL/GenBank/DDBJ databases">
        <authorList>
            <person name="Zhirakovskaya E."/>
        </authorList>
    </citation>
    <scope>NUCLEOTIDE SEQUENCE</scope>
</reference>
<dbReference type="AlphaFoldDB" id="A0A3B0T8C1"/>
<gene>
    <name evidence="4" type="ORF">MNBD_ALPHA05-1111</name>
</gene>
<dbReference type="InterPro" id="IPR010111">
    <property type="entry name" value="Kynureninase"/>
</dbReference>
<dbReference type="GO" id="GO:0019441">
    <property type="term" value="P:L-tryptophan catabolic process to kynurenine"/>
    <property type="evidence" value="ECO:0007669"/>
    <property type="project" value="TreeGrafter"/>
</dbReference>
<keyword evidence="3" id="KW-0663">Pyridoxal phosphate</keyword>
<dbReference type="InterPro" id="IPR015424">
    <property type="entry name" value="PyrdxlP-dep_Trfase"/>
</dbReference>
<keyword evidence="2 4" id="KW-0378">Hydrolase</keyword>
<name>A0A3B0T8C1_9ZZZZ</name>
<dbReference type="Gene3D" id="3.40.640.10">
    <property type="entry name" value="Type I PLP-dependent aspartate aminotransferase-like (Major domain)"/>
    <property type="match status" value="1"/>
</dbReference>
<dbReference type="GO" id="GO:0043420">
    <property type="term" value="P:anthranilate metabolic process"/>
    <property type="evidence" value="ECO:0007669"/>
    <property type="project" value="TreeGrafter"/>
</dbReference>
<evidence type="ECO:0000256" key="2">
    <source>
        <dbReference type="ARBA" id="ARBA00022801"/>
    </source>
</evidence>
<dbReference type="PANTHER" id="PTHR14084:SF0">
    <property type="entry name" value="KYNURENINASE"/>
    <property type="match status" value="1"/>
</dbReference>
<dbReference type="GO" id="GO:0030429">
    <property type="term" value="F:kynureninase activity"/>
    <property type="evidence" value="ECO:0007669"/>
    <property type="project" value="UniProtKB-EC"/>
</dbReference>
<keyword evidence="1" id="KW-0662">Pyridine nucleotide biosynthesis</keyword>
<proteinExistence type="predicted"/>
<accession>A0A3B0T8C1</accession>
<dbReference type="Gene3D" id="3.90.1150.10">
    <property type="entry name" value="Aspartate Aminotransferase, domain 1"/>
    <property type="match status" value="1"/>
</dbReference>
<evidence type="ECO:0000313" key="4">
    <source>
        <dbReference type="EMBL" id="VAW05094.1"/>
    </source>
</evidence>
<dbReference type="GO" id="GO:0030170">
    <property type="term" value="F:pyridoxal phosphate binding"/>
    <property type="evidence" value="ECO:0007669"/>
    <property type="project" value="InterPro"/>
</dbReference>
<dbReference type="PIRSF" id="PIRSF038800">
    <property type="entry name" value="KYNU"/>
    <property type="match status" value="1"/>
</dbReference>
<dbReference type="GO" id="GO:0005737">
    <property type="term" value="C:cytoplasm"/>
    <property type="evidence" value="ECO:0007669"/>
    <property type="project" value="InterPro"/>
</dbReference>
<dbReference type="InterPro" id="IPR015421">
    <property type="entry name" value="PyrdxlP-dep_Trfase_major"/>
</dbReference>
<dbReference type="PANTHER" id="PTHR14084">
    <property type="entry name" value="KYNURENINASE"/>
    <property type="match status" value="1"/>
</dbReference>
<dbReference type="GO" id="GO:0009435">
    <property type="term" value="P:NAD+ biosynthetic process"/>
    <property type="evidence" value="ECO:0007669"/>
    <property type="project" value="InterPro"/>
</dbReference>
<organism evidence="4">
    <name type="scientific">hydrothermal vent metagenome</name>
    <dbReference type="NCBI Taxonomy" id="652676"/>
    <lineage>
        <taxon>unclassified sequences</taxon>
        <taxon>metagenomes</taxon>
        <taxon>ecological metagenomes</taxon>
    </lineage>
</organism>
<evidence type="ECO:0000256" key="1">
    <source>
        <dbReference type="ARBA" id="ARBA00022642"/>
    </source>
</evidence>
<dbReference type="EC" id="3.7.1.3" evidence="4"/>
<dbReference type="InterPro" id="IPR015422">
    <property type="entry name" value="PyrdxlP-dep_Trfase_small"/>
</dbReference>
<dbReference type="EMBL" id="UOEH01000458">
    <property type="protein sequence ID" value="VAW05094.1"/>
    <property type="molecule type" value="Genomic_DNA"/>
</dbReference>